<reference evidence="1 2" key="1">
    <citation type="submission" date="2023-03" db="EMBL/GenBank/DDBJ databases">
        <title>Bacillus Genome Sequencing.</title>
        <authorList>
            <person name="Dunlap C."/>
        </authorList>
    </citation>
    <scope>NUCLEOTIDE SEQUENCE [LARGE SCALE GENOMIC DNA]</scope>
    <source>
        <strain evidence="1 2">B-59205</strain>
    </source>
</reference>
<dbReference type="InterPro" id="IPR016935">
    <property type="entry name" value="Opine_metallophore_DH"/>
</dbReference>
<dbReference type="EMBL" id="JARSFG010000052">
    <property type="protein sequence ID" value="MEC1180858.1"/>
    <property type="molecule type" value="Genomic_DNA"/>
</dbReference>
<dbReference type="Pfam" id="PF10100">
    <property type="entry name" value="Staph_opine_DH"/>
    <property type="match status" value="1"/>
</dbReference>
<sequence>MTYFKKVLLLGTGPTVVQLAVNFKNYCSDAVAIAGRESLRSKIFFESIVQHEFALKVSIQNKQHQSVAGECTINTFFEGYHKISGNWDTIVLSVTTDSYLSVLAQIDTQVLQRASCFILISPTFGSSHLVANFLKNRSPHAEIISFSTYYGDTRWLREMPSNQVLTTGVKRTVFIGSTYSKSKRLAKLSELFRHLGIHLKKITSPLEAETRNISLYVHPPLFMNDFSLNVIFNEEKRAKYVYKLYPEGPITYTTIRHLLNYWKEMMAIVKHCDIQPLNLLKFMVDDNYPLQPASIARQEIENFTKLEPIHQEYLLYIRYASLLIDPFSMPNQEGKYFDFSAVPIRNIFKNHDEEWDIPRMPKEDYYRVKIIQGIANALNLKSPTLNHFVQTYEEKLQQVVTSSENKIYSEAFQVKSFSQDIEMICKELLVNKKQNNHTHQIRS</sequence>
<dbReference type="AlphaFoldDB" id="A0AAW9NZ18"/>
<evidence type="ECO:0000313" key="2">
    <source>
        <dbReference type="Proteomes" id="UP001344888"/>
    </source>
</evidence>
<dbReference type="Proteomes" id="UP001344888">
    <property type="component" value="Unassembled WGS sequence"/>
</dbReference>
<evidence type="ECO:0000313" key="1">
    <source>
        <dbReference type="EMBL" id="MEC1180858.1"/>
    </source>
</evidence>
<accession>A0AAW9NZ18</accession>
<protein>
    <submittedName>
        <fullName evidence="1">Opine metallophore biosynthesis dehydrogenase</fullName>
    </submittedName>
</protein>
<proteinExistence type="predicted"/>
<comment type="caution">
    <text evidence="1">The sequence shown here is derived from an EMBL/GenBank/DDBJ whole genome shotgun (WGS) entry which is preliminary data.</text>
</comment>
<keyword evidence="2" id="KW-1185">Reference proteome</keyword>
<gene>
    <name evidence="1" type="ORF">P9B03_20620</name>
</gene>
<organism evidence="1 2">
    <name type="scientific">Metasolibacillus meyeri</name>
    <dbReference type="NCBI Taxonomy" id="1071052"/>
    <lineage>
        <taxon>Bacteria</taxon>
        <taxon>Bacillati</taxon>
        <taxon>Bacillota</taxon>
        <taxon>Bacilli</taxon>
        <taxon>Bacillales</taxon>
        <taxon>Caryophanaceae</taxon>
        <taxon>Metasolibacillus</taxon>
    </lineage>
</organism>
<dbReference type="RefSeq" id="WP_326125326.1">
    <property type="nucleotide sequence ID" value="NZ_JARSFG010000052.1"/>
</dbReference>
<name>A0AAW9NZ18_9BACL</name>